<dbReference type="GO" id="GO:0005975">
    <property type="term" value="P:carbohydrate metabolic process"/>
    <property type="evidence" value="ECO:0007669"/>
    <property type="project" value="InterPro"/>
</dbReference>
<feature type="domain" description="Fibronectin type III-like" evidence="5">
    <location>
        <begin position="698"/>
        <end position="769"/>
    </location>
</feature>
<dbReference type="Pfam" id="PF00933">
    <property type="entry name" value="Glyco_hydro_3"/>
    <property type="match status" value="1"/>
</dbReference>
<sequence length="810" mass="89567">MLYPSSSLQWTYPLVVLKSRFFRICLLWLICCCPLYSSAQQKLNASNLKEIVHHMTLDEKVHVVVGMGMYLPPSVMEQLRHAMHDSGVFRNFHLPPMDTNALKIPEKVPGAAGRTYANTRFDIPSLTLSDGPAGVRINPIRNNDSSHTYYATAFPIATLLASSWDTGCVYAVGRAMGDEVKNYGIDVLLGPGMNIQRNPLCGRNFEYYSEDPLITGEMAAAMVSGIQSNGVGTSIKHFACNNQETNRNSIDVVVSERALREIYLRGFEIAVKQAQPWTVMSSYNKINGTYTSERHDLLTTVLRDEWGFKGLVMTDWFGGHDAVAQMQAGNDLLMPGTPLQMQAIEQAVREGKLDTNVLNRNVENVLRLVLHSPTFHHVPYSSHPDLQAHARVARWAATQGMVLLKNEADALPVSPKRHRVALFGTSAYHLIPGGTGSGTVHALYTISLAQGLRDAGFQTDASLQTKYQQYIQTHNPAPRNPMHALFGAPPIPEMPVSTDEITRAAAENDIAILSIGRESGEGADRHLRDDYELSDTEQALISDVCRAFHAMHKPVVVVLNIGGVIETASWRDKPDAILLAWQPGEEGGHAITDVLTGKENPSGRLAVTFPLHYNDEPSASNFPGTPPDNPQQVVYQEGIYVGYRYFNSFHVPVAYPFGYGLSYTTFRYDHLQLASHPEQGRWELTVTVTNTGKRPGREVVQLYVHAPAARLDKPEVELKKFAKTRLLAPGQSQTLHFVLTPADLASFDPARSAWIADAGTYSVYLGKNATAYVASTTFQLPKEVVTEQVHRVLQPEQPIQELHPPASSQQ</sequence>
<dbReference type="InterPro" id="IPR050288">
    <property type="entry name" value="Cellulose_deg_GH3"/>
</dbReference>
<dbReference type="PANTHER" id="PTHR42715">
    <property type="entry name" value="BETA-GLUCOSIDASE"/>
    <property type="match status" value="1"/>
</dbReference>
<dbReference type="InterPro" id="IPR026891">
    <property type="entry name" value="Fn3-like"/>
</dbReference>
<reference evidence="6 7" key="1">
    <citation type="submission" date="2017-11" db="EMBL/GenBank/DDBJ databases">
        <title>Genomic Encyclopedia of Archaeal and Bacterial Type Strains, Phase II (KMG-II): From Individual Species to Whole Genera.</title>
        <authorList>
            <person name="Goeker M."/>
        </authorList>
    </citation>
    <scope>NUCLEOTIDE SEQUENCE [LARGE SCALE GENOMIC DNA]</scope>
    <source>
        <strain evidence="6 7">DSM 27268</strain>
    </source>
</reference>
<dbReference type="PROSITE" id="PS00775">
    <property type="entry name" value="GLYCOSYL_HYDROL_F3"/>
    <property type="match status" value="1"/>
</dbReference>
<keyword evidence="4" id="KW-0326">Glycosidase</keyword>
<organism evidence="6 7">
    <name type="scientific">Thermoflavifilum aggregans</name>
    <dbReference type="NCBI Taxonomy" id="454188"/>
    <lineage>
        <taxon>Bacteria</taxon>
        <taxon>Pseudomonadati</taxon>
        <taxon>Bacteroidota</taxon>
        <taxon>Chitinophagia</taxon>
        <taxon>Chitinophagales</taxon>
        <taxon>Chitinophagaceae</taxon>
        <taxon>Thermoflavifilum</taxon>
    </lineage>
</organism>
<dbReference type="InterPro" id="IPR019800">
    <property type="entry name" value="Glyco_hydro_3_AS"/>
</dbReference>
<dbReference type="RefSeq" id="WP_100315388.1">
    <property type="nucleotide sequence ID" value="NZ_PGFG01000001.1"/>
</dbReference>
<dbReference type="SUPFAM" id="SSF51445">
    <property type="entry name" value="(Trans)glycosidases"/>
    <property type="match status" value="1"/>
</dbReference>
<dbReference type="InterPro" id="IPR002772">
    <property type="entry name" value="Glyco_hydro_3_C"/>
</dbReference>
<name>A0A2M9CVI3_9BACT</name>
<evidence type="ECO:0000256" key="1">
    <source>
        <dbReference type="ARBA" id="ARBA00005336"/>
    </source>
</evidence>
<dbReference type="PANTHER" id="PTHR42715:SF10">
    <property type="entry name" value="BETA-GLUCOSIDASE"/>
    <property type="match status" value="1"/>
</dbReference>
<dbReference type="EMBL" id="PGFG01000001">
    <property type="protein sequence ID" value="PJJ75897.1"/>
    <property type="molecule type" value="Genomic_DNA"/>
</dbReference>
<dbReference type="SMART" id="SM01217">
    <property type="entry name" value="Fn3_like"/>
    <property type="match status" value="1"/>
</dbReference>
<dbReference type="Gene3D" id="2.60.40.10">
    <property type="entry name" value="Immunoglobulins"/>
    <property type="match status" value="1"/>
</dbReference>
<evidence type="ECO:0000256" key="4">
    <source>
        <dbReference type="RuleBase" id="RU361161"/>
    </source>
</evidence>
<dbReference type="InterPro" id="IPR013783">
    <property type="entry name" value="Ig-like_fold"/>
</dbReference>
<dbReference type="InterPro" id="IPR036881">
    <property type="entry name" value="Glyco_hydro_3_C_sf"/>
</dbReference>
<dbReference type="Pfam" id="PF01915">
    <property type="entry name" value="Glyco_hydro_3_C"/>
    <property type="match status" value="1"/>
</dbReference>
<dbReference type="GO" id="GO:0004553">
    <property type="term" value="F:hydrolase activity, hydrolyzing O-glycosyl compounds"/>
    <property type="evidence" value="ECO:0007669"/>
    <property type="project" value="InterPro"/>
</dbReference>
<dbReference type="SUPFAM" id="SSF52279">
    <property type="entry name" value="Beta-D-glucan exohydrolase, C-terminal domain"/>
    <property type="match status" value="1"/>
</dbReference>
<protein>
    <submittedName>
        <fullName evidence="6">Beta-glucosidase</fullName>
    </submittedName>
</protein>
<dbReference type="InterPro" id="IPR001764">
    <property type="entry name" value="Glyco_hydro_3_N"/>
</dbReference>
<dbReference type="InterPro" id="IPR017853">
    <property type="entry name" value="GH"/>
</dbReference>
<comment type="similarity">
    <text evidence="1 4">Belongs to the glycosyl hydrolase 3 family.</text>
</comment>
<evidence type="ECO:0000259" key="5">
    <source>
        <dbReference type="SMART" id="SM01217"/>
    </source>
</evidence>
<keyword evidence="3" id="KW-0119">Carbohydrate metabolism</keyword>
<dbReference type="Pfam" id="PF14310">
    <property type="entry name" value="Fn3-like"/>
    <property type="match status" value="1"/>
</dbReference>
<dbReference type="Proteomes" id="UP000230000">
    <property type="component" value="Unassembled WGS sequence"/>
</dbReference>
<dbReference type="Gene3D" id="3.20.20.300">
    <property type="entry name" value="Glycoside hydrolase, family 3, N-terminal domain"/>
    <property type="match status" value="1"/>
</dbReference>
<evidence type="ECO:0000256" key="2">
    <source>
        <dbReference type="ARBA" id="ARBA00022801"/>
    </source>
</evidence>
<evidence type="ECO:0000313" key="6">
    <source>
        <dbReference type="EMBL" id="PJJ75897.1"/>
    </source>
</evidence>
<dbReference type="InterPro" id="IPR036962">
    <property type="entry name" value="Glyco_hydro_3_N_sf"/>
</dbReference>
<proteinExistence type="inferred from homology"/>
<keyword evidence="7" id="KW-1185">Reference proteome</keyword>
<evidence type="ECO:0000256" key="3">
    <source>
        <dbReference type="ARBA" id="ARBA00023277"/>
    </source>
</evidence>
<dbReference type="PRINTS" id="PR00133">
    <property type="entry name" value="GLHYDRLASE3"/>
</dbReference>
<evidence type="ECO:0000313" key="7">
    <source>
        <dbReference type="Proteomes" id="UP000230000"/>
    </source>
</evidence>
<accession>A0A2M9CVI3</accession>
<dbReference type="AlphaFoldDB" id="A0A2M9CVI3"/>
<dbReference type="OrthoDB" id="721009at2"/>
<comment type="caution">
    <text evidence="6">The sequence shown here is derived from an EMBL/GenBank/DDBJ whole genome shotgun (WGS) entry which is preliminary data.</text>
</comment>
<keyword evidence="2 4" id="KW-0378">Hydrolase</keyword>
<gene>
    <name evidence="6" type="ORF">BXY57_1491</name>
</gene>
<dbReference type="Gene3D" id="3.40.50.1700">
    <property type="entry name" value="Glycoside hydrolase family 3 C-terminal domain"/>
    <property type="match status" value="1"/>
</dbReference>